<dbReference type="AlphaFoldDB" id="A0A6H1ZBH7"/>
<evidence type="ECO:0000313" key="3">
    <source>
        <dbReference type="EMBL" id="QJA44727.1"/>
    </source>
</evidence>
<dbReference type="EMBL" id="MT145197">
    <property type="protein sequence ID" value="QJI05270.1"/>
    <property type="molecule type" value="Genomic_DNA"/>
</dbReference>
<dbReference type="InterPro" id="IPR000424">
    <property type="entry name" value="Primosome_PriB/ssb"/>
</dbReference>
<dbReference type="GO" id="GO:0009295">
    <property type="term" value="C:nucleoid"/>
    <property type="evidence" value="ECO:0007669"/>
    <property type="project" value="TreeGrafter"/>
</dbReference>
<organism evidence="3">
    <name type="scientific">viral metagenome</name>
    <dbReference type="NCBI Taxonomy" id="1070528"/>
    <lineage>
        <taxon>unclassified sequences</taxon>
        <taxon>metagenomes</taxon>
        <taxon>organismal metagenomes</taxon>
    </lineage>
</organism>
<dbReference type="CDD" id="cd04496">
    <property type="entry name" value="SSB_OBF"/>
    <property type="match status" value="1"/>
</dbReference>
<proteinExistence type="predicted"/>
<keyword evidence="1 3" id="KW-0238">DNA-binding</keyword>
<evidence type="ECO:0000313" key="5">
    <source>
        <dbReference type="EMBL" id="QJB00828.1"/>
    </source>
</evidence>
<dbReference type="PANTHER" id="PTHR10302">
    <property type="entry name" value="SINGLE-STRANDED DNA-BINDING PROTEIN"/>
    <property type="match status" value="1"/>
</dbReference>
<dbReference type="GO" id="GO:0006260">
    <property type="term" value="P:DNA replication"/>
    <property type="evidence" value="ECO:0007669"/>
    <property type="project" value="InterPro"/>
</dbReference>
<gene>
    <name evidence="5" type="ORF">MM171A00166_0071</name>
    <name evidence="7" type="ORF">MM415A00140_0020</name>
    <name evidence="4" type="ORF">MM415B00227_0056</name>
    <name evidence="3" type="ORF">TM448A00134_0061</name>
    <name evidence="6" type="ORF">TM448B00166_0040</name>
</gene>
<dbReference type="InterPro" id="IPR012340">
    <property type="entry name" value="NA-bd_OB-fold"/>
</dbReference>
<reference evidence="3" key="1">
    <citation type="submission" date="2020-03" db="EMBL/GenBank/DDBJ databases">
        <title>The deep terrestrial virosphere.</title>
        <authorList>
            <person name="Holmfeldt K."/>
            <person name="Nilsson E."/>
            <person name="Simone D."/>
            <person name="Lopez-Fernandez M."/>
            <person name="Wu X."/>
            <person name="de Brujin I."/>
            <person name="Lundin D."/>
            <person name="Andersson A."/>
            <person name="Bertilsson S."/>
            <person name="Dopson M."/>
        </authorList>
    </citation>
    <scope>NUCLEOTIDE SEQUENCE</scope>
    <source>
        <strain evidence="5">MM171A00166</strain>
        <strain evidence="7">MM415A00140</strain>
        <strain evidence="4">MM415B00227</strain>
        <strain evidence="3">TM448A00134</strain>
        <strain evidence="6">TM448B00166</strain>
    </source>
</reference>
<dbReference type="SUPFAM" id="SSF50249">
    <property type="entry name" value="Nucleic acid-binding proteins"/>
    <property type="match status" value="1"/>
</dbReference>
<dbReference type="GO" id="GO:0003697">
    <property type="term" value="F:single-stranded DNA binding"/>
    <property type="evidence" value="ECO:0007669"/>
    <property type="project" value="InterPro"/>
</dbReference>
<evidence type="ECO:0000256" key="1">
    <source>
        <dbReference type="ARBA" id="ARBA00023125"/>
    </source>
</evidence>
<dbReference type="EMBL" id="MT143701">
    <property type="protein sequence ID" value="QJB00828.1"/>
    <property type="molecule type" value="Genomic_DNA"/>
</dbReference>
<dbReference type="Pfam" id="PF00436">
    <property type="entry name" value="SSB"/>
    <property type="match status" value="1"/>
</dbReference>
<dbReference type="PROSITE" id="PS50935">
    <property type="entry name" value="SSB"/>
    <property type="match status" value="1"/>
</dbReference>
<evidence type="ECO:0000256" key="2">
    <source>
        <dbReference type="SAM" id="MobiDB-lite"/>
    </source>
</evidence>
<feature type="region of interest" description="Disordered" evidence="2">
    <location>
        <begin position="93"/>
        <end position="125"/>
    </location>
</feature>
<name>A0A6H1ZBH7_9ZZZZ</name>
<protein>
    <submittedName>
        <fullName evidence="3">Putative single-stranded DNA-binding protein</fullName>
    </submittedName>
</protein>
<evidence type="ECO:0000313" key="6">
    <source>
        <dbReference type="EMBL" id="QJH93996.1"/>
    </source>
</evidence>
<dbReference type="EMBL" id="MT144594">
    <property type="protein sequence ID" value="QJH93996.1"/>
    <property type="molecule type" value="Genomic_DNA"/>
</dbReference>
<sequence length="125" mass="13477">MKQIIVAGNITRDAVQRRTQGGDPVASFSVAVNDARTKEALFFDCSLWGARGDKVAPYLKKGTKVTVSGDLGKREHEGKTYLTVNVSELTLMGGGERQAAPAQDEGADSYGNRANQSQEPDFIPF</sequence>
<accession>A0A6H1ZBH7</accession>
<dbReference type="EMBL" id="MT141570">
    <property type="protein sequence ID" value="QJA67394.1"/>
    <property type="molecule type" value="Genomic_DNA"/>
</dbReference>
<dbReference type="PANTHER" id="PTHR10302:SF27">
    <property type="entry name" value="SINGLE-STRANDED DNA-BINDING PROTEIN"/>
    <property type="match status" value="1"/>
</dbReference>
<dbReference type="NCBIfam" id="TIGR00621">
    <property type="entry name" value="ssb"/>
    <property type="match status" value="1"/>
</dbReference>
<evidence type="ECO:0000313" key="7">
    <source>
        <dbReference type="EMBL" id="QJI05270.1"/>
    </source>
</evidence>
<dbReference type="Gene3D" id="2.40.50.140">
    <property type="entry name" value="Nucleic acid-binding proteins"/>
    <property type="match status" value="1"/>
</dbReference>
<dbReference type="InterPro" id="IPR011344">
    <property type="entry name" value="ssDNA-bd"/>
</dbReference>
<dbReference type="EMBL" id="MT143979">
    <property type="protein sequence ID" value="QJA44727.1"/>
    <property type="molecule type" value="Genomic_DNA"/>
</dbReference>
<evidence type="ECO:0000313" key="4">
    <source>
        <dbReference type="EMBL" id="QJA67394.1"/>
    </source>
</evidence>